<dbReference type="GO" id="GO:0022857">
    <property type="term" value="F:transmembrane transporter activity"/>
    <property type="evidence" value="ECO:0007669"/>
    <property type="project" value="UniProtKB-UniRule"/>
</dbReference>
<protein>
    <recommendedName>
        <fullName evidence="7">Choline transporter-like protein</fullName>
    </recommendedName>
</protein>
<keyword evidence="5 7" id="KW-0472">Membrane</keyword>
<evidence type="ECO:0000256" key="6">
    <source>
        <dbReference type="ARBA" id="ARBA00023180"/>
    </source>
</evidence>
<dbReference type="Proteomes" id="UP000626109">
    <property type="component" value="Unassembled WGS sequence"/>
</dbReference>
<feature type="transmembrane region" description="Helical" evidence="7">
    <location>
        <begin position="402"/>
        <end position="428"/>
    </location>
</feature>
<accession>A0A813L2K9</accession>
<dbReference type="GO" id="GO:0005886">
    <property type="term" value="C:plasma membrane"/>
    <property type="evidence" value="ECO:0007669"/>
    <property type="project" value="UniProtKB-SubCell"/>
</dbReference>
<feature type="transmembrane region" description="Helical" evidence="7">
    <location>
        <begin position="529"/>
        <end position="548"/>
    </location>
</feature>
<dbReference type="PANTHER" id="PTHR12385">
    <property type="entry name" value="CHOLINE TRANSPORTER-LIKE (SLC FAMILY 44)"/>
    <property type="match status" value="1"/>
</dbReference>
<dbReference type="InterPro" id="IPR007603">
    <property type="entry name" value="Choline_transptr-like"/>
</dbReference>
<evidence type="ECO:0000256" key="3">
    <source>
        <dbReference type="ARBA" id="ARBA00022692"/>
    </source>
</evidence>
<evidence type="ECO:0000256" key="1">
    <source>
        <dbReference type="ARBA" id="ARBA00004141"/>
    </source>
</evidence>
<organism evidence="9 10">
    <name type="scientific">Polarella glacialis</name>
    <name type="common">Dinoflagellate</name>
    <dbReference type="NCBI Taxonomy" id="89957"/>
    <lineage>
        <taxon>Eukaryota</taxon>
        <taxon>Sar</taxon>
        <taxon>Alveolata</taxon>
        <taxon>Dinophyceae</taxon>
        <taxon>Suessiales</taxon>
        <taxon>Suessiaceae</taxon>
        <taxon>Polarella</taxon>
    </lineage>
</organism>
<feature type="non-terminal residue" evidence="9">
    <location>
        <position position="741"/>
    </location>
</feature>
<proteinExistence type="inferred from homology"/>
<feature type="region of interest" description="Disordered" evidence="8">
    <location>
        <begin position="709"/>
        <end position="741"/>
    </location>
</feature>
<keyword evidence="3 7" id="KW-0812">Transmembrane</keyword>
<feature type="transmembrane region" description="Helical" evidence="7">
    <location>
        <begin position="264"/>
        <end position="286"/>
    </location>
</feature>
<comment type="function">
    <text evidence="7">Choline transporter.</text>
</comment>
<evidence type="ECO:0000256" key="4">
    <source>
        <dbReference type="ARBA" id="ARBA00022989"/>
    </source>
</evidence>
<keyword evidence="4 7" id="KW-1133">Transmembrane helix</keyword>
<name>A0A813L2K9_POLGL</name>
<evidence type="ECO:0000256" key="5">
    <source>
        <dbReference type="ARBA" id="ARBA00023136"/>
    </source>
</evidence>
<evidence type="ECO:0000256" key="7">
    <source>
        <dbReference type="RuleBase" id="RU368066"/>
    </source>
</evidence>
<sequence length="741" mass="79994">EKLEEPLLIRANPGPVLQRRCTDTLCGLLFALALTGLAALVSYTTYAGDLRQLKHGQDHEGNLCGLGTMADRPLTFYPDLQHDFAKDNSLHGQYGLCVAQGCPKQGSVVQDYGGETARRPEWLAAQPSFAVFGRCVPYEQPARSSGTLLCAYPACQSTASFPTNPMQVCGLARDGTDKYWLLEQPDWSIQDGWATEGADEFVVKLRTAMATNAASTPEAAGCQERLRRETQISLGPADAGASYAFLTQITSPIFTFSRAVAANLGLVLGLGVGGALVCAMLVMLCLPSCAQVVMLSLLALLFVVLMATDYVLFVQAGVTSGIAGDRFKSFLEANLNMPVPPGADSLLKHTSRDAAMDQIYLFAAILLALAIASLVFVALSMGKQFKLVVALVREAGKTVRSIPSLMALPLLLLCSMALFTTLLSAGLLGVGTASPEKVQEALAALSLPSSADPALDFHRWQTASGLLLIIGFLWVYFFHVALFTTTVALTVARWYFRDAEKEHQVGAGMGNCLGWPVLASLRQVFRYHLGSLALGSLLMTVFAIPRMVLEYIDHHTKSATGQNALARGLLCVPRCMLGCLHGCMKYITEYAYVYVAVLGEPFWQSSKKSFGLVAKYPAQVALNKLNSVMLGGMMCVVVPLTMAVVAFFRVGEDRMTYEACAAAVILLAYVTTRMAVGIYDVCVTTLFVCAMRDEEFCGGRHLSPSLRQACGLPAEPKGGQKAGQADRQEQEQEQEQEQQQQ</sequence>
<dbReference type="Pfam" id="PF04515">
    <property type="entry name" value="Choline_transpo"/>
    <property type="match status" value="1"/>
</dbReference>
<comment type="subcellular location">
    <subcellularLocation>
        <location evidence="7">Cell membrane</location>
        <topology evidence="7">Multi-pass membrane protein</topology>
    </subcellularLocation>
    <subcellularLocation>
        <location evidence="1">Membrane</location>
        <topology evidence="1">Multi-pass membrane protein</topology>
    </subcellularLocation>
</comment>
<dbReference type="PANTHER" id="PTHR12385:SF14">
    <property type="entry name" value="CHOLINE TRANSPORTER-LIKE 2"/>
    <property type="match status" value="1"/>
</dbReference>
<evidence type="ECO:0000313" key="10">
    <source>
        <dbReference type="Proteomes" id="UP000626109"/>
    </source>
</evidence>
<comment type="caution">
    <text evidence="9">The sequence shown here is derived from an EMBL/GenBank/DDBJ whole genome shotgun (WGS) entry which is preliminary data.</text>
</comment>
<feature type="transmembrane region" description="Helical" evidence="7">
    <location>
        <begin position="660"/>
        <end position="679"/>
    </location>
</feature>
<keyword evidence="6" id="KW-0325">Glycoprotein</keyword>
<feature type="transmembrane region" description="Helical" evidence="7">
    <location>
        <begin position="25"/>
        <end position="46"/>
    </location>
</feature>
<dbReference type="AlphaFoldDB" id="A0A813L2K9"/>
<feature type="compositionally biased region" description="Acidic residues" evidence="8">
    <location>
        <begin position="731"/>
        <end position="741"/>
    </location>
</feature>
<evidence type="ECO:0000256" key="8">
    <source>
        <dbReference type="SAM" id="MobiDB-lite"/>
    </source>
</evidence>
<evidence type="ECO:0000256" key="2">
    <source>
        <dbReference type="ARBA" id="ARBA00007168"/>
    </source>
</evidence>
<evidence type="ECO:0000313" key="9">
    <source>
        <dbReference type="EMBL" id="CAE8716339.1"/>
    </source>
</evidence>
<feature type="transmembrane region" description="Helical" evidence="7">
    <location>
        <begin position="628"/>
        <end position="648"/>
    </location>
</feature>
<comment type="similarity">
    <text evidence="2 7">Belongs to the CTL (choline transporter-like) family.</text>
</comment>
<feature type="transmembrane region" description="Helical" evidence="7">
    <location>
        <begin position="466"/>
        <end position="492"/>
    </location>
</feature>
<feature type="transmembrane region" description="Helical" evidence="7">
    <location>
        <begin position="359"/>
        <end position="381"/>
    </location>
</feature>
<gene>
    <name evidence="9" type="ORF">PGLA2088_LOCUS39016</name>
</gene>
<feature type="transmembrane region" description="Helical" evidence="7">
    <location>
        <begin position="293"/>
        <end position="313"/>
    </location>
</feature>
<reference evidence="9" key="1">
    <citation type="submission" date="2021-02" db="EMBL/GenBank/DDBJ databases">
        <authorList>
            <person name="Dougan E. K."/>
            <person name="Rhodes N."/>
            <person name="Thang M."/>
            <person name="Chan C."/>
        </authorList>
    </citation>
    <scope>NUCLEOTIDE SEQUENCE</scope>
</reference>
<dbReference type="EMBL" id="CAJNNW010032946">
    <property type="protein sequence ID" value="CAE8716339.1"/>
    <property type="molecule type" value="Genomic_DNA"/>
</dbReference>